<sequence length="162" mass="18642">MAVPRRHMVGFKPRHGRLPNPMLTTLSTMPLPPYVNCQSRGLALERSQATCSFKIKMLVLLTSREIEQDEMEKLFSCLRAEVTTARQEASDLSHQLSNSAHLQQQLTREKEQLERAIEEVDRLQSTNNELENELLACRQKEAELLAFTQKLSDKNVHIQNMQ</sequence>
<dbReference type="PANTHER" id="PTHR18911:SF5">
    <property type="entry name" value="COILED-COIL DOMAIN-CONTAINING PROTEIN 186"/>
    <property type="match status" value="1"/>
</dbReference>
<organism evidence="2 3">
    <name type="scientific">Portunus trituberculatus</name>
    <name type="common">Swimming crab</name>
    <name type="synonym">Neptunus trituberculatus</name>
    <dbReference type="NCBI Taxonomy" id="210409"/>
    <lineage>
        <taxon>Eukaryota</taxon>
        <taxon>Metazoa</taxon>
        <taxon>Ecdysozoa</taxon>
        <taxon>Arthropoda</taxon>
        <taxon>Crustacea</taxon>
        <taxon>Multicrustacea</taxon>
        <taxon>Malacostraca</taxon>
        <taxon>Eumalacostraca</taxon>
        <taxon>Eucarida</taxon>
        <taxon>Decapoda</taxon>
        <taxon>Pleocyemata</taxon>
        <taxon>Brachyura</taxon>
        <taxon>Eubrachyura</taxon>
        <taxon>Portunoidea</taxon>
        <taxon>Portunidae</taxon>
        <taxon>Portuninae</taxon>
        <taxon>Portunus</taxon>
    </lineage>
</organism>
<evidence type="ECO:0000256" key="1">
    <source>
        <dbReference type="SAM" id="Coils"/>
    </source>
</evidence>
<protein>
    <submittedName>
        <fullName evidence="2">Coiled-coil domain-containing protein 186</fullName>
    </submittedName>
</protein>
<dbReference type="InterPro" id="IPR038830">
    <property type="entry name" value="CCDC186"/>
</dbReference>
<gene>
    <name evidence="2" type="primary">CCDC186_0</name>
    <name evidence="2" type="ORF">E2C01_032100</name>
</gene>
<proteinExistence type="predicted"/>
<keyword evidence="1" id="KW-0175">Coiled coil</keyword>
<dbReference type="GO" id="GO:0031267">
    <property type="term" value="F:small GTPase binding"/>
    <property type="evidence" value="ECO:0007669"/>
    <property type="project" value="TreeGrafter"/>
</dbReference>
<accession>A0A5B7EWL9</accession>
<dbReference type="GO" id="GO:0005802">
    <property type="term" value="C:trans-Golgi network"/>
    <property type="evidence" value="ECO:0007669"/>
    <property type="project" value="TreeGrafter"/>
</dbReference>
<evidence type="ECO:0000313" key="3">
    <source>
        <dbReference type="Proteomes" id="UP000324222"/>
    </source>
</evidence>
<dbReference type="OrthoDB" id="5583482at2759"/>
<keyword evidence="3" id="KW-1185">Reference proteome</keyword>
<dbReference type="AlphaFoldDB" id="A0A5B7EWL9"/>
<dbReference type="GO" id="GO:0099518">
    <property type="term" value="P:vesicle cytoskeletal trafficking"/>
    <property type="evidence" value="ECO:0007669"/>
    <property type="project" value="TreeGrafter"/>
</dbReference>
<dbReference type="PANTHER" id="PTHR18911">
    <property type="entry name" value="CTCL TUMOR ANTIGEN HD-CL-01"/>
    <property type="match status" value="1"/>
</dbReference>
<name>A0A5B7EWL9_PORTR</name>
<comment type="caution">
    <text evidence="2">The sequence shown here is derived from an EMBL/GenBank/DDBJ whole genome shotgun (WGS) entry which is preliminary data.</text>
</comment>
<evidence type="ECO:0000313" key="2">
    <source>
        <dbReference type="EMBL" id="MPC38592.1"/>
    </source>
</evidence>
<reference evidence="2 3" key="1">
    <citation type="submission" date="2019-05" db="EMBL/GenBank/DDBJ databases">
        <title>Another draft genome of Portunus trituberculatus and its Hox gene families provides insights of decapod evolution.</title>
        <authorList>
            <person name="Jeong J.-H."/>
            <person name="Song I."/>
            <person name="Kim S."/>
            <person name="Choi T."/>
            <person name="Kim D."/>
            <person name="Ryu S."/>
            <person name="Kim W."/>
        </authorList>
    </citation>
    <scope>NUCLEOTIDE SEQUENCE [LARGE SCALE GENOMIC DNA]</scope>
    <source>
        <tissue evidence="2">Muscle</tissue>
    </source>
</reference>
<feature type="coiled-coil region" evidence="1">
    <location>
        <begin position="96"/>
        <end position="143"/>
    </location>
</feature>
<dbReference type="EMBL" id="VSRR010004112">
    <property type="protein sequence ID" value="MPC38592.1"/>
    <property type="molecule type" value="Genomic_DNA"/>
</dbReference>
<dbReference type="Proteomes" id="UP000324222">
    <property type="component" value="Unassembled WGS sequence"/>
</dbReference>